<dbReference type="Pfam" id="PF13380">
    <property type="entry name" value="CoA_binding_2"/>
    <property type="match status" value="1"/>
</dbReference>
<keyword evidence="8" id="KW-1185">Reference proteome</keyword>
<dbReference type="InterPro" id="IPR013815">
    <property type="entry name" value="ATP_grasp_subdomain_1"/>
</dbReference>
<dbReference type="SUPFAM" id="SSF52210">
    <property type="entry name" value="Succinyl-CoA synthetase domains"/>
    <property type="match status" value="2"/>
</dbReference>
<dbReference type="SUPFAM" id="SSF56059">
    <property type="entry name" value="Glutathione synthetase ATP-binding domain-like"/>
    <property type="match status" value="1"/>
</dbReference>
<dbReference type="InterPro" id="IPR016102">
    <property type="entry name" value="Succinyl-CoA_synth-like"/>
</dbReference>
<dbReference type="GO" id="GO:0005524">
    <property type="term" value="F:ATP binding"/>
    <property type="evidence" value="ECO:0007669"/>
    <property type="project" value="UniProtKB-UniRule"/>
</dbReference>
<feature type="domain" description="ATP-grasp" evidence="6">
    <location>
        <begin position="501"/>
        <end position="537"/>
    </location>
</feature>
<evidence type="ECO:0000256" key="4">
    <source>
        <dbReference type="ARBA" id="ARBA00022840"/>
    </source>
</evidence>
<dbReference type="PROSITE" id="PS50975">
    <property type="entry name" value="ATP_GRASP"/>
    <property type="match status" value="1"/>
</dbReference>
<reference evidence="7 8" key="1">
    <citation type="submission" date="2016-11" db="EMBL/GenBank/DDBJ databases">
        <title>Complete genome sequence of Sulfitobacter sp. AM1-D1, a toxic bacteria associated with marine dinoflagellate Alexandrium minutum in East China Sea.</title>
        <authorList>
            <person name="Yang Q."/>
            <person name="Zhang X."/>
            <person name="Tian X."/>
        </authorList>
    </citation>
    <scope>NUCLEOTIDE SEQUENCE [LARGE SCALE GENOMIC DNA]</scope>
    <source>
        <strain evidence="7 8">AM1-D1</strain>
    </source>
</reference>
<evidence type="ECO:0000256" key="5">
    <source>
        <dbReference type="PROSITE-ProRule" id="PRU00409"/>
    </source>
</evidence>
<dbReference type="Gene3D" id="3.40.50.261">
    <property type="entry name" value="Succinyl-CoA synthetase domains"/>
    <property type="match status" value="2"/>
</dbReference>
<evidence type="ECO:0000313" key="7">
    <source>
        <dbReference type="EMBL" id="APE42490.1"/>
    </source>
</evidence>
<dbReference type="EMBL" id="CP018076">
    <property type="protein sequence ID" value="APE42490.1"/>
    <property type="molecule type" value="Genomic_DNA"/>
</dbReference>
<dbReference type="GO" id="GO:0046872">
    <property type="term" value="F:metal ion binding"/>
    <property type="evidence" value="ECO:0007669"/>
    <property type="project" value="InterPro"/>
</dbReference>
<dbReference type="Proteomes" id="UP000181897">
    <property type="component" value="Chromosome"/>
</dbReference>
<proteinExistence type="predicted"/>
<accession>A0A1J0WDV2</accession>
<keyword evidence="1" id="KW-0816">Tricarboxylic acid cycle</keyword>
<dbReference type="InterPro" id="IPR036291">
    <property type="entry name" value="NAD(P)-bd_dom_sf"/>
</dbReference>
<dbReference type="SMART" id="SM00881">
    <property type="entry name" value="CoA_binding"/>
    <property type="match status" value="1"/>
</dbReference>
<evidence type="ECO:0000256" key="3">
    <source>
        <dbReference type="ARBA" id="ARBA00022741"/>
    </source>
</evidence>
<gene>
    <name evidence="7" type="ORF">BOO69_02970</name>
</gene>
<dbReference type="RefSeq" id="WP_071970162.1">
    <property type="nucleotide sequence ID" value="NZ_CP018076.1"/>
</dbReference>
<dbReference type="PANTHER" id="PTHR43334:SF1">
    <property type="entry name" value="3-HYDROXYPROPIONATE--COA LIGASE [ADP-FORMING]"/>
    <property type="match status" value="1"/>
</dbReference>
<dbReference type="InterPro" id="IPR032875">
    <property type="entry name" value="Succ_CoA_lig_flav_dom"/>
</dbReference>
<dbReference type="Pfam" id="PF13607">
    <property type="entry name" value="Succ_CoA_lig"/>
    <property type="match status" value="1"/>
</dbReference>
<dbReference type="GO" id="GO:0006099">
    <property type="term" value="P:tricarboxylic acid cycle"/>
    <property type="evidence" value="ECO:0007669"/>
    <property type="project" value="UniProtKB-KW"/>
</dbReference>
<sequence>MAEDVGKAIEDSRLSGLMAPWSVAIIGASARKEGWSGSAIPTLQRMGFKGDIHPVNAKYDELNGLPCHASVADIPGPVDVALIFVPKAVLPQVLEECGRKGVKGAVILAAGFSETGEEGRALEDRIRTIANTHGIAVCGPNCLGLANLGNGFMGLTSATFPDDLSPGGTALISQSGQLMMVLLTHAHDQGAHLRYIVSTGNEMNVEAADYAGYALADPAVTSVAMVLEGLRDPARFLAVARQAMTAQKPLIVLKIGRSARAARTALAHTGKMAGAHRTYAAVFRQGNVIAVDDPMELAQVATLFEKCPPPRGERVGVVSFSGGWCGVIADQAETLGIELTDFTSETVARLRPLLDFTPPDNPLDLSGNVTTHPERWAEALEAVAADDNTDILVVFIHQVRAAWREGLIRPLEDLAARTDKPILVVYDGGKVVEEGYERLARARRLPIYRGTRPMLRALRHFLDFHARLSRAAKSAPMPEPAPRPAILDQVAGRSLSEYDAKALLREAGLPMVGEALCDDLRTAEEAARDIGFPVVLKGLADGMEHKTEAGLVRLGIGDAAGLRTAFEDLSAKLHGTTLNGGSPKYVVQQMISGGVEAIIGVQNDPDFGPMILVGVGGTLTELVGDVALRRAPLTPEDAAEMIDETRLAALLDGYRGAPPADRAALEDTIVRLSRFAVAHAAHIAEIDLNPVLVLPRGKGCVAVDALIVKTDGAA</sequence>
<organism evidence="7 8">
    <name type="scientific">Sulfitobacter alexandrii</name>
    <dbReference type="NCBI Taxonomy" id="1917485"/>
    <lineage>
        <taxon>Bacteria</taxon>
        <taxon>Pseudomonadati</taxon>
        <taxon>Pseudomonadota</taxon>
        <taxon>Alphaproteobacteria</taxon>
        <taxon>Rhodobacterales</taxon>
        <taxon>Roseobacteraceae</taxon>
        <taxon>Sulfitobacter</taxon>
    </lineage>
</organism>
<dbReference type="Gene3D" id="3.40.50.720">
    <property type="entry name" value="NAD(P)-binding Rossmann-like Domain"/>
    <property type="match status" value="1"/>
</dbReference>
<keyword evidence="3 5" id="KW-0547">Nucleotide-binding</keyword>
<dbReference type="Gene3D" id="3.30.470.20">
    <property type="entry name" value="ATP-grasp fold, B domain"/>
    <property type="match status" value="1"/>
</dbReference>
<name>A0A1J0WDV2_9RHOB</name>
<dbReference type="GO" id="GO:0016874">
    <property type="term" value="F:ligase activity"/>
    <property type="evidence" value="ECO:0007669"/>
    <property type="project" value="UniProtKB-KW"/>
</dbReference>
<dbReference type="InterPro" id="IPR051538">
    <property type="entry name" value="Acyl-CoA_Synth/Transferase"/>
</dbReference>
<dbReference type="InterPro" id="IPR003781">
    <property type="entry name" value="CoA-bd"/>
</dbReference>
<evidence type="ECO:0000259" key="6">
    <source>
        <dbReference type="PROSITE" id="PS50975"/>
    </source>
</evidence>
<dbReference type="KEGG" id="suam:BOO69_02970"/>
<keyword evidence="4 5" id="KW-0067">ATP-binding</keyword>
<dbReference type="SUPFAM" id="SSF51735">
    <property type="entry name" value="NAD(P)-binding Rossmann-fold domains"/>
    <property type="match status" value="1"/>
</dbReference>
<keyword evidence="2" id="KW-0436">Ligase</keyword>
<dbReference type="STRING" id="1917485.BOO69_02970"/>
<dbReference type="PANTHER" id="PTHR43334">
    <property type="entry name" value="ACETATE--COA LIGASE [ADP-FORMING]"/>
    <property type="match status" value="1"/>
</dbReference>
<evidence type="ECO:0000313" key="8">
    <source>
        <dbReference type="Proteomes" id="UP000181897"/>
    </source>
</evidence>
<protein>
    <recommendedName>
        <fullName evidence="6">ATP-grasp domain-containing protein</fullName>
    </recommendedName>
</protein>
<dbReference type="InterPro" id="IPR011761">
    <property type="entry name" value="ATP-grasp"/>
</dbReference>
<dbReference type="AlphaFoldDB" id="A0A1J0WDV2"/>
<evidence type="ECO:0000256" key="2">
    <source>
        <dbReference type="ARBA" id="ARBA00022598"/>
    </source>
</evidence>
<evidence type="ECO:0000256" key="1">
    <source>
        <dbReference type="ARBA" id="ARBA00022532"/>
    </source>
</evidence>
<dbReference type="Gene3D" id="3.30.1490.20">
    <property type="entry name" value="ATP-grasp fold, A domain"/>
    <property type="match status" value="1"/>
</dbReference>
<dbReference type="Pfam" id="PF13549">
    <property type="entry name" value="ATP-grasp_5"/>
    <property type="match status" value="1"/>
</dbReference>